<dbReference type="SUPFAM" id="SSF101898">
    <property type="entry name" value="NHL repeat"/>
    <property type="match status" value="1"/>
</dbReference>
<protein>
    <submittedName>
        <fullName evidence="3">Uncharacterized protein</fullName>
    </submittedName>
</protein>
<keyword evidence="2" id="KW-0732">Signal</keyword>
<proteinExistence type="predicted"/>
<reference evidence="3 4" key="1">
    <citation type="submission" date="2019-10" db="EMBL/GenBank/DDBJ databases">
        <title>A soil myxobacterium in the family Polyangiaceae.</title>
        <authorList>
            <person name="Li Y."/>
            <person name="Wang J."/>
        </authorList>
    </citation>
    <scope>NUCLEOTIDE SEQUENCE [LARGE SCALE GENOMIC DNA]</scope>
    <source>
        <strain evidence="3 4">DSM 14734</strain>
    </source>
</reference>
<name>A0A6N7PXZ3_9BACT</name>
<dbReference type="Gene3D" id="2.120.10.30">
    <property type="entry name" value="TolB, C-terminal domain"/>
    <property type="match status" value="1"/>
</dbReference>
<dbReference type="Proteomes" id="UP000440224">
    <property type="component" value="Unassembled WGS sequence"/>
</dbReference>
<evidence type="ECO:0000256" key="1">
    <source>
        <dbReference type="SAM" id="MobiDB-lite"/>
    </source>
</evidence>
<dbReference type="PROSITE" id="PS51257">
    <property type="entry name" value="PROKAR_LIPOPROTEIN"/>
    <property type="match status" value="1"/>
</dbReference>
<feature type="signal peptide" evidence="2">
    <location>
        <begin position="1"/>
        <end position="24"/>
    </location>
</feature>
<dbReference type="Pfam" id="PF11617">
    <property type="entry name" value="Cu-binding_MopE"/>
    <property type="match status" value="3"/>
</dbReference>
<evidence type="ECO:0000256" key="2">
    <source>
        <dbReference type="SAM" id="SignalP"/>
    </source>
</evidence>
<dbReference type="PANTHER" id="PTHR35580:SF1">
    <property type="entry name" value="PHYTASE-LIKE DOMAIN-CONTAINING PROTEIN"/>
    <property type="match status" value="1"/>
</dbReference>
<dbReference type="InterPro" id="IPR011042">
    <property type="entry name" value="6-blade_b-propeller_TolB-like"/>
</dbReference>
<dbReference type="SUPFAM" id="SSF63829">
    <property type="entry name" value="Calcium-dependent phosphotriesterase"/>
    <property type="match status" value="1"/>
</dbReference>
<gene>
    <name evidence="3" type="ORF">GF068_23760</name>
</gene>
<dbReference type="EMBL" id="WJIE01000006">
    <property type="protein sequence ID" value="MRG94914.1"/>
    <property type="molecule type" value="Genomic_DNA"/>
</dbReference>
<evidence type="ECO:0000313" key="3">
    <source>
        <dbReference type="EMBL" id="MRG94914.1"/>
    </source>
</evidence>
<keyword evidence="4" id="KW-1185">Reference proteome</keyword>
<feature type="chain" id="PRO_5026925138" evidence="2">
    <location>
        <begin position="25"/>
        <end position="748"/>
    </location>
</feature>
<accession>A0A6N7PXZ3</accession>
<sequence length="748" mass="74128">MLHRRHLASFTFSSLALLVGAGLAGCSDDPAPNTSTSSSSSSGVGGMGGTGGGMGGVGGVGGAGGQGGQGGGGMGGQGGTGGIICEPVPEVCGDNVDNDCDGTIDNGCCTPGSTQSCYTGPAGTMGVGACMAGIETCNPDGLGYGPCVGEVVPGVETCGMTDIDCNGVVGDGAGCVCAPGTSMACYTGPAGTQNQGICVGGTATCAPDGLSYGPCAGQVLPQAEVCNALDDDCDGFADDGAGCVCTPNSTQACYTGPMGSAGVGLCKMGVETCAPNGSGFGPCVGEVLPTTENCATAGDDDCNGQAPACTGATTWVRTFGNNQSQVPTAVATDAQGNGVVVGRFTGAITLPAPIGTLNSMGGNDIFVIKYNPMGTVVWAKKFGDSSEQLVTSVAIDSAGDVVIAGEFLGTVNFGGTDLASNMGSRDIFVAKLAAATGNHVWSMALANQFTQEEASVAVDAADNVYVSGTFSGNLTIGANVLTPSMGGGLEVFVTKMDKTGQALWAKAITGAGTQYAYDLAVSPSGDIALAGAFQNNIDFGGGKTLTSAGDYDSFVAKLDGLGNAVFAIGGGDAMQQRANGVAIDSAGNVIVTGEFHGTIDLGGGTLSTPDMDLEEDAFVAKYSPSGFYMWGRAMGGVSAQRGKEVAVDAFNNVLVTGQFWATTDFGKGPISANGEHDIFVAKYDPAGVAAWTKKFGGNLTDIGEAIAADGSANVWLTGSYRSNNVLFGDGSFTANSGLEDVVLMKMAQ</sequence>
<dbReference type="OrthoDB" id="9811934at2"/>
<dbReference type="RefSeq" id="WP_153821708.1">
    <property type="nucleotide sequence ID" value="NZ_WJIE01000006.1"/>
</dbReference>
<dbReference type="AlphaFoldDB" id="A0A6N7PXZ3"/>
<dbReference type="InterPro" id="IPR021655">
    <property type="entry name" value="Put_metal-bd"/>
</dbReference>
<dbReference type="PANTHER" id="PTHR35580">
    <property type="entry name" value="CELL SURFACE GLYCOPROTEIN (S-LAYER PROTEIN)-LIKE PROTEIN"/>
    <property type="match status" value="1"/>
</dbReference>
<feature type="region of interest" description="Disordered" evidence="1">
    <location>
        <begin position="29"/>
        <end position="51"/>
    </location>
</feature>
<organism evidence="3 4">
    <name type="scientific">Polyangium spumosum</name>
    <dbReference type="NCBI Taxonomy" id="889282"/>
    <lineage>
        <taxon>Bacteria</taxon>
        <taxon>Pseudomonadati</taxon>
        <taxon>Myxococcota</taxon>
        <taxon>Polyangia</taxon>
        <taxon>Polyangiales</taxon>
        <taxon>Polyangiaceae</taxon>
        <taxon>Polyangium</taxon>
    </lineage>
</organism>
<evidence type="ECO:0000313" key="4">
    <source>
        <dbReference type="Proteomes" id="UP000440224"/>
    </source>
</evidence>
<dbReference type="InterPro" id="IPR052918">
    <property type="entry name" value="Motility_Chemotaxis_Reg"/>
</dbReference>
<comment type="caution">
    <text evidence="3">The sequence shown here is derived from an EMBL/GenBank/DDBJ whole genome shotgun (WGS) entry which is preliminary data.</text>
</comment>